<sequence>MNFSYEMMTYEVLATKNRAGKFAYPLTLSFDWKPVTQGQMAQEIGKYKDVMESDPTHSPFDIPQPGFSKRPFWARPETLYGHFKKHVLDKHEFSSNSPLEYAMEGDKLRDRATSLPTKFDASTCKYFVYDKATNTFGAYNALDWSTRTVFKPTPPDYFDKQPGVIIQR</sequence>
<gene>
    <name evidence="1" type="ORF">MSTE_01825</name>
</gene>
<proteinExistence type="predicted"/>
<dbReference type="KEGG" id="mste:MSTE_01825"/>
<reference evidence="1 2" key="2">
    <citation type="journal article" date="2017" name="Int. J. Syst. Evol. Microbiol.">
        <title>Mycobacterium stephanolepidis sp. nov., a rapidly growing species related to Mycobacterium chelonae, isolated from marine teleost fish, Stephanolepis cirrhifer.</title>
        <authorList>
            <person name="Fukano H."/>
            <person name="Wada S."/>
            <person name="Kurata O."/>
            <person name="Katayama K."/>
            <person name="Fujiwara N."/>
            <person name="Hoshino Y."/>
        </authorList>
    </citation>
    <scope>NUCLEOTIDE SEQUENCE [LARGE SCALE GENOMIC DNA]</scope>
    <source>
        <strain evidence="1 2">NJB0901</strain>
    </source>
</reference>
<dbReference type="EMBL" id="AP018165">
    <property type="protein sequence ID" value="BAX97142.1"/>
    <property type="molecule type" value="Genomic_DNA"/>
</dbReference>
<reference evidence="2" key="1">
    <citation type="journal article" date="2017" name="Genome Announc.">
        <title>Complete Genome Sequence of Mycobacterium stephanolepidis.</title>
        <authorList>
            <person name="Fukano H."/>
            <person name="Yoshida M."/>
            <person name="Katayama Y."/>
            <person name="Omatsu T."/>
            <person name="Mizutani T."/>
            <person name="Kurata O."/>
            <person name="Wada S."/>
            <person name="Hoshino Y."/>
        </authorList>
    </citation>
    <scope>NUCLEOTIDE SEQUENCE [LARGE SCALE GENOMIC DNA]</scope>
    <source>
        <strain evidence="2">NJB0901</strain>
    </source>
</reference>
<dbReference type="Proteomes" id="UP000217954">
    <property type="component" value="Chromosome"/>
</dbReference>
<evidence type="ECO:0000313" key="2">
    <source>
        <dbReference type="Proteomes" id="UP000217954"/>
    </source>
</evidence>
<keyword evidence="2" id="KW-1185">Reference proteome</keyword>
<accession>A0A1Z4EW13</accession>
<organism evidence="1 2">
    <name type="scientific">[Mycobacterium] stephanolepidis</name>
    <dbReference type="NCBI Taxonomy" id="1520670"/>
    <lineage>
        <taxon>Bacteria</taxon>
        <taxon>Bacillati</taxon>
        <taxon>Actinomycetota</taxon>
        <taxon>Actinomycetes</taxon>
        <taxon>Mycobacteriales</taxon>
        <taxon>Mycobacteriaceae</taxon>
        <taxon>Mycobacteroides</taxon>
    </lineage>
</organism>
<dbReference type="AlphaFoldDB" id="A0A1Z4EW13"/>
<evidence type="ECO:0000313" key="1">
    <source>
        <dbReference type="EMBL" id="BAX97142.1"/>
    </source>
</evidence>
<protein>
    <submittedName>
        <fullName evidence="1">Uncharacterized protein</fullName>
    </submittedName>
</protein>
<name>A0A1Z4EW13_9MYCO</name>